<name>A0ACC2FW96_DALPE</name>
<comment type="caution">
    <text evidence="1">The sequence shown here is derived from an EMBL/GenBank/DDBJ whole genome shotgun (WGS) entry which is preliminary data.</text>
</comment>
<keyword evidence="2" id="KW-1185">Reference proteome</keyword>
<sequence>MRCTGLVILGFLLNKSHCSDKLVEDMEIEQKVTGVLGENVYFRCQYLGMANITDASWKRKGRSLRKLTGYRNNQPFRYDPDFSYPTSLTNLTVRLNVSRLDAQGEYTCAFATDEDEITDILFLTVLARPVIHTVVTHDIDNSTHYQSVTCSAGNSKPAAVIGWEINGNPLLDESFTVAFSNSSNINGTGTVTSTLRFPTHLQDQDLVTCVVQHPSLPDNITQVSVMVETFMAPNISIETDLVQKNGTDFWVITCAATGGRPEANITLVLSDQKVIMDTPGTWSYHLPTEFHQGENISCQFDHPKFPHSERRTVTLPTFYLSGVRLLNPGLADSLDQSRTVESVVLKEGQSKTRIDLAVVGSVPRYNIECSIEERALPEGVLVTGSALTLEGPVELHHAGLYECRASYYNHTASILLDIIITPHLKQTVAVRPSMRIDVQDRLGDRFIECLAAVSVPGANVSWVLPEGVFGPSWSNHTSNNGNHSVSSVVVLPACSAHKLQIECVIDHSLFVLPERMQISLPACAPPNITLQSSFEWVEDTAYTLVQCTVDSVRPAANISWCLGDRNIDPHNSTSQIVELQEQTRIHANGSLTTHSVVKFPTAMLASQNVTCVVDHQGLERPERRGIQLPRLESPSMRAFVVRQKFSPLWLAVCEYQGDGMEAHLSWVLPDNTTAQISPRSEYKGMKVLTNLTYEFPLALREGQDLTCLIQNRHGLKERRTVNVPKYYITSVRVLNQTTPLNRDNGHDPVIHRLALKESLHDQKILLKVYGSVPTYNLTCYRSDGSLIQMEGTALVFQAEEWEAGRYICLASFYHHQSSVHIQVEVTSKDKQLMTIIIICFSSAAAIMIILVACLCVFCKINGEVRPKSKKRESLATLTPLTQEPCSPEMRKGNAAAKEVDGEGYAHLLSYSIVIDVRSTV</sequence>
<evidence type="ECO:0000313" key="1">
    <source>
        <dbReference type="EMBL" id="KAJ7995607.1"/>
    </source>
</evidence>
<reference evidence="1" key="1">
    <citation type="submission" date="2021-05" db="EMBL/GenBank/DDBJ databases">
        <authorList>
            <person name="Pan Q."/>
            <person name="Jouanno E."/>
            <person name="Zahm M."/>
            <person name="Klopp C."/>
            <person name="Cabau C."/>
            <person name="Louis A."/>
            <person name="Berthelot C."/>
            <person name="Parey E."/>
            <person name="Roest Crollius H."/>
            <person name="Montfort J."/>
            <person name="Robinson-Rechavi M."/>
            <person name="Bouchez O."/>
            <person name="Lampietro C."/>
            <person name="Lopez Roques C."/>
            <person name="Donnadieu C."/>
            <person name="Postlethwait J."/>
            <person name="Bobe J."/>
            <person name="Dillon D."/>
            <person name="Chandos A."/>
            <person name="von Hippel F."/>
            <person name="Guiguen Y."/>
        </authorList>
    </citation>
    <scope>NUCLEOTIDE SEQUENCE</scope>
    <source>
        <strain evidence="1">YG-Jan2019</strain>
    </source>
</reference>
<dbReference type="EMBL" id="CM055748">
    <property type="protein sequence ID" value="KAJ7995607.1"/>
    <property type="molecule type" value="Genomic_DNA"/>
</dbReference>
<accession>A0ACC2FW96</accession>
<dbReference type="Proteomes" id="UP001157502">
    <property type="component" value="Chromosome 21"/>
</dbReference>
<organism evidence="1 2">
    <name type="scientific">Dallia pectoralis</name>
    <name type="common">Alaska blackfish</name>
    <dbReference type="NCBI Taxonomy" id="75939"/>
    <lineage>
        <taxon>Eukaryota</taxon>
        <taxon>Metazoa</taxon>
        <taxon>Chordata</taxon>
        <taxon>Craniata</taxon>
        <taxon>Vertebrata</taxon>
        <taxon>Euteleostomi</taxon>
        <taxon>Actinopterygii</taxon>
        <taxon>Neopterygii</taxon>
        <taxon>Teleostei</taxon>
        <taxon>Protacanthopterygii</taxon>
        <taxon>Esociformes</taxon>
        <taxon>Umbridae</taxon>
        <taxon>Dallia</taxon>
    </lineage>
</organism>
<proteinExistence type="predicted"/>
<evidence type="ECO:0000313" key="2">
    <source>
        <dbReference type="Proteomes" id="UP001157502"/>
    </source>
</evidence>
<gene>
    <name evidence="1" type="ORF">DPEC_G00246340</name>
</gene>
<protein>
    <submittedName>
        <fullName evidence="1">Uncharacterized protein</fullName>
    </submittedName>
</protein>